<accession>A0AAQ3JWN4</accession>
<keyword evidence="4" id="KW-0539">Nucleus</keyword>
<evidence type="ECO:0000259" key="7">
    <source>
        <dbReference type="PROSITE" id="PS51294"/>
    </source>
</evidence>
<feature type="region of interest" description="Disordered" evidence="5">
    <location>
        <begin position="80"/>
        <end position="111"/>
    </location>
</feature>
<evidence type="ECO:0000256" key="2">
    <source>
        <dbReference type="ARBA" id="ARBA00023125"/>
    </source>
</evidence>
<feature type="domain" description="Myb-like" evidence="6">
    <location>
        <begin position="102"/>
        <end position="154"/>
    </location>
</feature>
<feature type="compositionally biased region" description="Polar residues" evidence="5">
    <location>
        <begin position="1"/>
        <end position="12"/>
    </location>
</feature>
<evidence type="ECO:0000256" key="1">
    <source>
        <dbReference type="ARBA" id="ARBA00023015"/>
    </source>
</evidence>
<dbReference type="Proteomes" id="UP001327560">
    <property type="component" value="Chromosome 2"/>
</dbReference>
<evidence type="ECO:0000313" key="8">
    <source>
        <dbReference type="EMBL" id="WOK96437.1"/>
    </source>
</evidence>
<reference evidence="8 9" key="1">
    <citation type="submission" date="2023-10" db="EMBL/GenBank/DDBJ databases">
        <title>Chromosome-scale genome assembly provides insights into flower coloration mechanisms of Canna indica.</title>
        <authorList>
            <person name="Li C."/>
        </authorList>
    </citation>
    <scope>NUCLEOTIDE SEQUENCE [LARGE SCALE GENOMIC DNA]</scope>
    <source>
        <tissue evidence="8">Flower</tissue>
    </source>
</reference>
<dbReference type="Gene3D" id="1.10.10.60">
    <property type="entry name" value="Homeodomain-like"/>
    <property type="match status" value="2"/>
</dbReference>
<dbReference type="InterPro" id="IPR006447">
    <property type="entry name" value="Myb_dom_plants"/>
</dbReference>
<dbReference type="InterPro" id="IPR001005">
    <property type="entry name" value="SANT/Myb"/>
</dbReference>
<dbReference type="InterPro" id="IPR009057">
    <property type="entry name" value="Homeodomain-like_sf"/>
</dbReference>
<dbReference type="GO" id="GO:0003677">
    <property type="term" value="F:DNA binding"/>
    <property type="evidence" value="ECO:0007669"/>
    <property type="project" value="UniProtKB-KW"/>
</dbReference>
<organism evidence="8 9">
    <name type="scientific">Canna indica</name>
    <name type="common">Indian-shot</name>
    <dbReference type="NCBI Taxonomy" id="4628"/>
    <lineage>
        <taxon>Eukaryota</taxon>
        <taxon>Viridiplantae</taxon>
        <taxon>Streptophyta</taxon>
        <taxon>Embryophyta</taxon>
        <taxon>Tracheophyta</taxon>
        <taxon>Spermatophyta</taxon>
        <taxon>Magnoliopsida</taxon>
        <taxon>Liliopsida</taxon>
        <taxon>Zingiberales</taxon>
        <taxon>Cannaceae</taxon>
        <taxon>Canna</taxon>
    </lineage>
</organism>
<protein>
    <submittedName>
        <fullName evidence="8">Uncharacterized protein</fullName>
    </submittedName>
</protein>
<dbReference type="NCBIfam" id="TIGR01557">
    <property type="entry name" value="myb_SHAQKYF"/>
    <property type="match status" value="1"/>
</dbReference>
<keyword evidence="2" id="KW-0238">DNA-binding</keyword>
<dbReference type="Pfam" id="PF00249">
    <property type="entry name" value="Myb_DNA-binding"/>
    <property type="match status" value="1"/>
</dbReference>
<evidence type="ECO:0000259" key="6">
    <source>
        <dbReference type="PROSITE" id="PS50090"/>
    </source>
</evidence>
<sequence length="188" mass="21463">MNGPSTSTSPGQSEGLPSRPFTMHEDMLFELSLSSYPSDVPNRWELIAARLCRRPDEVQQRYRDLLEDLRTILQGEIKEPQRWNDGAENRGAAEAEPEKKAEPRKSGVPWTPEEQMAFLRGLDACEKGDWKRISREFVRSKTATQVASHAQKYFQRQAQNQNEAEGTGRAKKRRSIHDLTLPSPRQDG</sequence>
<dbReference type="PANTHER" id="PTHR44042">
    <property type="entry name" value="DUPLICATED HOMEODOMAIN-LIKE SUPERFAMILY PROTEIN-RELATED"/>
    <property type="match status" value="1"/>
</dbReference>
<proteinExistence type="predicted"/>
<feature type="compositionally biased region" description="Basic and acidic residues" evidence="5">
    <location>
        <begin position="80"/>
        <end position="105"/>
    </location>
</feature>
<evidence type="ECO:0000256" key="4">
    <source>
        <dbReference type="ARBA" id="ARBA00023242"/>
    </source>
</evidence>
<feature type="region of interest" description="Disordered" evidence="5">
    <location>
        <begin position="142"/>
        <end position="188"/>
    </location>
</feature>
<dbReference type="SUPFAM" id="SSF46689">
    <property type="entry name" value="Homeodomain-like"/>
    <property type="match status" value="2"/>
</dbReference>
<feature type="region of interest" description="Disordered" evidence="5">
    <location>
        <begin position="1"/>
        <end position="21"/>
    </location>
</feature>
<keyword evidence="3" id="KW-0804">Transcription</keyword>
<dbReference type="AlphaFoldDB" id="A0AAQ3JWN4"/>
<keyword evidence="9" id="KW-1185">Reference proteome</keyword>
<name>A0AAQ3JWN4_9LILI</name>
<dbReference type="PROSITE" id="PS50090">
    <property type="entry name" value="MYB_LIKE"/>
    <property type="match status" value="1"/>
</dbReference>
<dbReference type="CDD" id="cd00167">
    <property type="entry name" value="SANT"/>
    <property type="match status" value="2"/>
</dbReference>
<evidence type="ECO:0000313" key="9">
    <source>
        <dbReference type="Proteomes" id="UP001327560"/>
    </source>
</evidence>
<feature type="domain" description="HTH myb-type" evidence="7">
    <location>
        <begin position="102"/>
        <end position="158"/>
    </location>
</feature>
<dbReference type="PANTHER" id="PTHR44042:SF62">
    <property type="entry name" value="OS02G0511200 PROTEIN"/>
    <property type="match status" value="1"/>
</dbReference>
<dbReference type="EMBL" id="CP136891">
    <property type="protein sequence ID" value="WOK96437.1"/>
    <property type="molecule type" value="Genomic_DNA"/>
</dbReference>
<evidence type="ECO:0000256" key="5">
    <source>
        <dbReference type="SAM" id="MobiDB-lite"/>
    </source>
</evidence>
<dbReference type="PROSITE" id="PS51294">
    <property type="entry name" value="HTH_MYB"/>
    <property type="match status" value="1"/>
</dbReference>
<dbReference type="InterPro" id="IPR017930">
    <property type="entry name" value="Myb_dom"/>
</dbReference>
<keyword evidence="1" id="KW-0805">Transcription regulation</keyword>
<evidence type="ECO:0000256" key="3">
    <source>
        <dbReference type="ARBA" id="ARBA00023163"/>
    </source>
</evidence>
<gene>
    <name evidence="8" type="ORF">Cni_G05144</name>
</gene>
<feature type="compositionally biased region" description="Polar residues" evidence="5">
    <location>
        <begin position="142"/>
        <end position="164"/>
    </location>
</feature>
<dbReference type="SMART" id="SM00717">
    <property type="entry name" value="SANT"/>
    <property type="match status" value="2"/>
</dbReference>